<feature type="compositionally biased region" description="Basic and acidic residues" evidence="5">
    <location>
        <begin position="213"/>
        <end position="225"/>
    </location>
</feature>
<comment type="function">
    <text evidence="4">Involved in spliceosome maturation and the first step of pre-mRNA splicing.</text>
</comment>
<dbReference type="EMBL" id="KZ678396">
    <property type="protein sequence ID" value="PSR94650.1"/>
    <property type="molecule type" value="Genomic_DNA"/>
</dbReference>
<dbReference type="OrthoDB" id="5577072at2759"/>
<feature type="compositionally biased region" description="Low complexity" evidence="5">
    <location>
        <begin position="16"/>
        <end position="33"/>
    </location>
</feature>
<keyword evidence="4" id="KW-0508">mRNA splicing</keyword>
<feature type="compositionally biased region" description="Basic and acidic residues" evidence="5">
    <location>
        <begin position="130"/>
        <end position="143"/>
    </location>
</feature>
<proteinExistence type="inferred from homology"/>
<evidence type="ECO:0000256" key="1">
    <source>
        <dbReference type="ARBA" id="ARBA00004123"/>
    </source>
</evidence>
<dbReference type="InterPro" id="IPR026822">
    <property type="entry name" value="Spp2/MOS2_G-patch"/>
</dbReference>
<comment type="subcellular location">
    <subcellularLocation>
        <location evidence="1 4">Nucleus</location>
    </subcellularLocation>
</comment>
<accession>A0A2T3AFQ8</accession>
<feature type="region of interest" description="Disordered" evidence="5">
    <location>
        <begin position="130"/>
        <end position="151"/>
    </location>
</feature>
<keyword evidence="4" id="KW-0507">mRNA processing</keyword>
<dbReference type="PANTHER" id="PTHR15818">
    <property type="entry name" value="G PATCH AND KOW-CONTAINING"/>
    <property type="match status" value="1"/>
</dbReference>
<name>A0A2T3AFQ8_9PEZI</name>
<keyword evidence="4" id="KW-0747">Spliceosome</keyword>
<dbReference type="Pfam" id="PF12656">
    <property type="entry name" value="G-patch_2"/>
    <property type="match status" value="1"/>
</dbReference>
<feature type="region of interest" description="Disordered" evidence="5">
    <location>
        <begin position="1"/>
        <end position="117"/>
    </location>
</feature>
<evidence type="ECO:0000256" key="2">
    <source>
        <dbReference type="ARBA" id="ARBA00008576"/>
    </source>
</evidence>
<evidence type="ECO:0000313" key="8">
    <source>
        <dbReference type="Proteomes" id="UP000241462"/>
    </source>
</evidence>
<feature type="compositionally biased region" description="Basic and acidic residues" evidence="5">
    <location>
        <begin position="80"/>
        <end position="117"/>
    </location>
</feature>
<evidence type="ECO:0000256" key="3">
    <source>
        <dbReference type="ARBA" id="ARBA00023242"/>
    </source>
</evidence>
<organism evidence="7 8">
    <name type="scientific">Coniella lustricola</name>
    <dbReference type="NCBI Taxonomy" id="2025994"/>
    <lineage>
        <taxon>Eukaryota</taxon>
        <taxon>Fungi</taxon>
        <taxon>Dikarya</taxon>
        <taxon>Ascomycota</taxon>
        <taxon>Pezizomycotina</taxon>
        <taxon>Sordariomycetes</taxon>
        <taxon>Sordariomycetidae</taxon>
        <taxon>Diaporthales</taxon>
        <taxon>Schizoparmaceae</taxon>
        <taxon>Coniella</taxon>
    </lineage>
</organism>
<dbReference type="Proteomes" id="UP000241462">
    <property type="component" value="Unassembled WGS sequence"/>
</dbReference>
<reference evidence="7 8" key="1">
    <citation type="journal article" date="2018" name="Mycol. Prog.">
        <title>Coniella lustricola, a new species from submerged detritus.</title>
        <authorList>
            <person name="Raudabaugh D.B."/>
            <person name="Iturriaga T."/>
            <person name="Carver A."/>
            <person name="Mondo S."/>
            <person name="Pangilinan J."/>
            <person name="Lipzen A."/>
            <person name="He G."/>
            <person name="Amirebrahimi M."/>
            <person name="Grigoriev I.V."/>
            <person name="Miller A.N."/>
        </authorList>
    </citation>
    <scope>NUCLEOTIDE SEQUENCE [LARGE SCALE GENOMIC DNA]</scope>
    <source>
        <strain evidence="7 8">B22-T-1</strain>
    </source>
</reference>
<feature type="domain" description="Spp2/MOS2 G-patch" evidence="6">
    <location>
        <begin position="185"/>
        <end position="237"/>
    </location>
</feature>
<dbReference type="GO" id="GO:0000398">
    <property type="term" value="P:mRNA splicing, via spliceosome"/>
    <property type="evidence" value="ECO:0007669"/>
    <property type="project" value="UniProtKB-UniRule"/>
</dbReference>
<evidence type="ECO:0000313" key="7">
    <source>
        <dbReference type="EMBL" id="PSR94650.1"/>
    </source>
</evidence>
<sequence>MTDPKESRIAIRFGASSSSKPNSSHSSRPTPSSALGKRHRPRFDHHDDDSSADDEPGETQVESITHFSANGAEFVQSSAKRHELSGRGSSPRRDRSTYTKKEENPVRPDRDVKGEQVEEEALKYGLTISKKAEPSDIRIKEENDNASQPIKTIDEEAIDALMSKDPGRHHRSEDSAYRDATANAPKEDDLETYDAIPVEGFGASLLMGQGWDGKMRGPKAKEITRRPNGMGLGSKKMSGQEDLGKWDSKSKSRSDKRPRLDEYRRSKDKERNRREDRHRDTYKNERERERNGDRSGDSGRDRERNHHSRSDRDQRR</sequence>
<dbReference type="InParanoid" id="A0A2T3AFQ8"/>
<evidence type="ECO:0000256" key="4">
    <source>
        <dbReference type="RuleBase" id="RU369096"/>
    </source>
</evidence>
<dbReference type="AlphaFoldDB" id="A0A2T3AFQ8"/>
<dbReference type="InterPro" id="IPR045166">
    <property type="entry name" value="Spp2-like"/>
</dbReference>
<dbReference type="GO" id="GO:0005681">
    <property type="term" value="C:spliceosomal complex"/>
    <property type="evidence" value="ECO:0007669"/>
    <property type="project" value="UniProtKB-UniRule"/>
</dbReference>
<protein>
    <recommendedName>
        <fullName evidence="4">Pre-mRNA-splicing factor</fullName>
    </recommendedName>
</protein>
<feature type="region of interest" description="Disordered" evidence="5">
    <location>
        <begin position="208"/>
        <end position="316"/>
    </location>
</feature>
<feature type="compositionally biased region" description="Basic and acidic residues" evidence="5">
    <location>
        <begin position="238"/>
        <end position="316"/>
    </location>
</feature>
<keyword evidence="8" id="KW-1185">Reference proteome</keyword>
<keyword evidence="3 4" id="KW-0539">Nucleus</keyword>
<evidence type="ECO:0000259" key="6">
    <source>
        <dbReference type="Pfam" id="PF12656"/>
    </source>
</evidence>
<evidence type="ECO:0000256" key="5">
    <source>
        <dbReference type="SAM" id="MobiDB-lite"/>
    </source>
</evidence>
<feature type="region of interest" description="Disordered" evidence="5">
    <location>
        <begin position="165"/>
        <end position="191"/>
    </location>
</feature>
<gene>
    <name evidence="7" type="ORF">BD289DRAFT_131796</name>
</gene>
<dbReference type="STRING" id="2025994.A0A2T3AFQ8"/>
<dbReference type="PANTHER" id="PTHR15818:SF2">
    <property type="entry name" value="G-PATCH DOMAIN AND KOW MOTIFS-CONTAINING PROTEIN"/>
    <property type="match status" value="1"/>
</dbReference>
<comment type="similarity">
    <text evidence="2 4">Belongs to the SPP2 family.</text>
</comment>